<keyword evidence="10 11" id="KW-0472">Membrane</keyword>
<dbReference type="InterPro" id="IPR004387">
    <property type="entry name" value="Pept_M50_Zn"/>
</dbReference>
<dbReference type="CDD" id="cd06163">
    <property type="entry name" value="S2P-M50_PDZ_RseP-like"/>
    <property type="match status" value="1"/>
</dbReference>
<evidence type="ECO:0000256" key="2">
    <source>
        <dbReference type="ARBA" id="ARBA00004141"/>
    </source>
</evidence>
<dbReference type="AlphaFoldDB" id="A0A369W948"/>
<dbReference type="Pfam" id="PF17820">
    <property type="entry name" value="PDZ_6"/>
    <property type="match status" value="1"/>
</dbReference>
<dbReference type="SUPFAM" id="SSF50156">
    <property type="entry name" value="PDZ domain-like"/>
    <property type="match status" value="2"/>
</dbReference>
<organism evidence="13 14">
    <name type="scientific">Motiliproteus coralliicola</name>
    <dbReference type="NCBI Taxonomy" id="2283196"/>
    <lineage>
        <taxon>Bacteria</taxon>
        <taxon>Pseudomonadati</taxon>
        <taxon>Pseudomonadota</taxon>
        <taxon>Gammaproteobacteria</taxon>
        <taxon>Oceanospirillales</taxon>
        <taxon>Oceanospirillaceae</taxon>
        <taxon>Motiliproteus</taxon>
    </lineage>
</organism>
<evidence type="ECO:0000256" key="5">
    <source>
        <dbReference type="ARBA" id="ARBA00022692"/>
    </source>
</evidence>
<comment type="caution">
    <text evidence="13">The sequence shown here is derived from an EMBL/GenBank/DDBJ whole genome shotgun (WGS) entry which is preliminary data.</text>
</comment>
<protein>
    <recommendedName>
        <fullName evidence="11">Zinc metalloprotease</fullName>
        <ecNumber evidence="11">3.4.24.-</ecNumber>
    </recommendedName>
</protein>
<dbReference type="InterPro" id="IPR036034">
    <property type="entry name" value="PDZ_sf"/>
</dbReference>
<evidence type="ECO:0000256" key="8">
    <source>
        <dbReference type="ARBA" id="ARBA00022989"/>
    </source>
</evidence>
<comment type="cofactor">
    <cofactor evidence="1 11">
        <name>Zn(2+)</name>
        <dbReference type="ChEBI" id="CHEBI:29105"/>
    </cofactor>
</comment>
<dbReference type="OrthoDB" id="9782003at2"/>
<evidence type="ECO:0000256" key="1">
    <source>
        <dbReference type="ARBA" id="ARBA00001947"/>
    </source>
</evidence>
<feature type="transmembrane region" description="Helical" evidence="11">
    <location>
        <begin position="6"/>
        <end position="28"/>
    </location>
</feature>
<evidence type="ECO:0000259" key="12">
    <source>
        <dbReference type="PROSITE" id="PS50106"/>
    </source>
</evidence>
<dbReference type="PANTHER" id="PTHR42837">
    <property type="entry name" value="REGULATOR OF SIGMA-E PROTEASE RSEP"/>
    <property type="match status" value="1"/>
</dbReference>
<keyword evidence="11" id="KW-0479">Metal-binding</keyword>
<keyword evidence="9 11" id="KW-0482">Metalloprotease</keyword>
<evidence type="ECO:0000256" key="6">
    <source>
        <dbReference type="ARBA" id="ARBA00022801"/>
    </source>
</evidence>
<proteinExistence type="inferred from homology"/>
<evidence type="ECO:0000256" key="4">
    <source>
        <dbReference type="ARBA" id="ARBA00022670"/>
    </source>
</evidence>
<dbReference type="PANTHER" id="PTHR42837:SF2">
    <property type="entry name" value="MEMBRANE METALLOPROTEASE ARASP2, CHLOROPLASTIC-RELATED"/>
    <property type="match status" value="1"/>
</dbReference>
<dbReference type="NCBIfam" id="TIGR00054">
    <property type="entry name" value="RIP metalloprotease RseP"/>
    <property type="match status" value="1"/>
</dbReference>
<feature type="transmembrane region" description="Helical" evidence="11">
    <location>
        <begin position="97"/>
        <end position="118"/>
    </location>
</feature>
<dbReference type="Proteomes" id="UP000253769">
    <property type="component" value="Unassembled WGS sequence"/>
</dbReference>
<dbReference type="Pfam" id="PF02163">
    <property type="entry name" value="Peptidase_M50"/>
    <property type="match status" value="1"/>
</dbReference>
<evidence type="ECO:0000256" key="3">
    <source>
        <dbReference type="ARBA" id="ARBA00007931"/>
    </source>
</evidence>
<keyword evidence="4 13" id="KW-0645">Protease</keyword>
<dbReference type="RefSeq" id="WP_114697097.1">
    <property type="nucleotide sequence ID" value="NZ_QQOH01000005.1"/>
</dbReference>
<feature type="domain" description="PDZ" evidence="12">
    <location>
        <begin position="225"/>
        <end position="290"/>
    </location>
</feature>
<reference evidence="13 14" key="1">
    <citation type="submission" date="2018-07" db="EMBL/GenBank/DDBJ databases">
        <title>Motiliproteus coralliicola sp. nov., a bacterium isolated from Coral.</title>
        <authorList>
            <person name="Wang G."/>
        </authorList>
    </citation>
    <scope>NUCLEOTIDE SEQUENCE [LARGE SCALE GENOMIC DNA]</scope>
    <source>
        <strain evidence="13 14">C34</strain>
    </source>
</reference>
<keyword evidence="6 11" id="KW-0378">Hydrolase</keyword>
<sequence length="450" mass="49680">MEILQTVAAAIVTLGILVTIHEYGHFWVARRCGVKVLRFSVGFGKPLYRWYDRQQTEYVIAAIPLGGYVKMLDEREDDVPPELRSQAFNTKPVGQRIAIVAAGPVVNLVFAVFAYWLMFVAGINTVVPVIGELKPESVAMQAGLQSGRELIAVDGHQTRTWEEVSLRLAARIGDSGELRLRTRELNGTNERELSLPIQRWQFDEQHGPLFTLGIEPYRPQIPATIGSLVEGGRAQQGGLQVGDRVLMVDDQSIERWEQLVEQIRNRPEQQVRLQLERQGRVLELALTPARTQAEDGQAYGYIGAGVQQVSWPPEMMREVRFSVIEAVPAAVAKSGQMIGLTLESIWKMLQGLISVKNLSGPITIAKVAGASAASGLESFLNFLAYLSISLGILNLLPIPVLDGGHLLYYLVEAVRGKPVSEKTQILGLKIGMSLLLGLMLLALYNDVLRL</sequence>
<comment type="similarity">
    <text evidence="3 11">Belongs to the peptidase M50B family.</text>
</comment>
<feature type="transmembrane region" description="Helical" evidence="11">
    <location>
        <begin position="423"/>
        <end position="444"/>
    </location>
</feature>
<feature type="transmembrane region" description="Helical" evidence="11">
    <location>
        <begin position="382"/>
        <end position="411"/>
    </location>
</feature>
<dbReference type="InterPro" id="IPR041489">
    <property type="entry name" value="PDZ_6"/>
</dbReference>
<accession>A0A369W948</accession>
<dbReference type="GO" id="GO:0016020">
    <property type="term" value="C:membrane"/>
    <property type="evidence" value="ECO:0007669"/>
    <property type="project" value="UniProtKB-SubCell"/>
</dbReference>
<dbReference type="PROSITE" id="PS50106">
    <property type="entry name" value="PDZ"/>
    <property type="match status" value="1"/>
</dbReference>
<keyword evidence="14" id="KW-1185">Reference proteome</keyword>
<dbReference type="GO" id="GO:0046872">
    <property type="term" value="F:metal ion binding"/>
    <property type="evidence" value="ECO:0007669"/>
    <property type="project" value="UniProtKB-KW"/>
</dbReference>
<comment type="subcellular location">
    <subcellularLocation>
        <location evidence="2">Membrane</location>
        <topology evidence="2">Multi-pass membrane protein</topology>
    </subcellularLocation>
</comment>
<evidence type="ECO:0000256" key="7">
    <source>
        <dbReference type="ARBA" id="ARBA00022833"/>
    </source>
</evidence>
<dbReference type="GO" id="GO:0006508">
    <property type="term" value="P:proteolysis"/>
    <property type="evidence" value="ECO:0007669"/>
    <property type="project" value="UniProtKB-KW"/>
</dbReference>
<dbReference type="GO" id="GO:0004222">
    <property type="term" value="F:metalloendopeptidase activity"/>
    <property type="evidence" value="ECO:0007669"/>
    <property type="project" value="InterPro"/>
</dbReference>
<evidence type="ECO:0000256" key="9">
    <source>
        <dbReference type="ARBA" id="ARBA00023049"/>
    </source>
</evidence>
<evidence type="ECO:0000256" key="10">
    <source>
        <dbReference type="ARBA" id="ARBA00023136"/>
    </source>
</evidence>
<gene>
    <name evidence="13" type="ORF">DV711_17920</name>
</gene>
<dbReference type="InterPro" id="IPR008915">
    <property type="entry name" value="Peptidase_M50"/>
</dbReference>
<keyword evidence="7 11" id="KW-0862">Zinc</keyword>
<evidence type="ECO:0000313" key="14">
    <source>
        <dbReference type="Proteomes" id="UP000253769"/>
    </source>
</evidence>
<dbReference type="NCBIfam" id="NF008046">
    <property type="entry name" value="PRK10779.1"/>
    <property type="match status" value="1"/>
</dbReference>
<evidence type="ECO:0000256" key="11">
    <source>
        <dbReference type="RuleBase" id="RU362031"/>
    </source>
</evidence>
<evidence type="ECO:0000313" key="13">
    <source>
        <dbReference type="EMBL" id="RDE18518.1"/>
    </source>
</evidence>
<dbReference type="EMBL" id="QQOH01000005">
    <property type="protein sequence ID" value="RDE18518.1"/>
    <property type="molecule type" value="Genomic_DNA"/>
</dbReference>
<dbReference type="SMART" id="SM00228">
    <property type="entry name" value="PDZ"/>
    <property type="match status" value="2"/>
</dbReference>
<dbReference type="EC" id="3.4.24.-" evidence="11"/>
<dbReference type="Gene3D" id="2.30.42.10">
    <property type="match status" value="2"/>
</dbReference>
<name>A0A369W948_9GAMM</name>
<dbReference type="InterPro" id="IPR001478">
    <property type="entry name" value="PDZ"/>
</dbReference>
<keyword evidence="8 11" id="KW-1133">Transmembrane helix</keyword>
<keyword evidence="5 11" id="KW-0812">Transmembrane</keyword>